<reference evidence="3 4" key="1">
    <citation type="journal article" date="2018" name="Sci. Rep.">
        <title>A novel species of the marine cyanobacterium Acaryochloris with a unique pigment content and lifestyle.</title>
        <authorList>
            <person name="Partensky F."/>
            <person name="Six C."/>
            <person name="Ratin M."/>
            <person name="Garczarek L."/>
            <person name="Vaulot D."/>
            <person name="Probert I."/>
            <person name="Calteau A."/>
            <person name="Gourvil P."/>
            <person name="Marie D."/>
            <person name="Grebert T."/>
            <person name="Bouchier C."/>
            <person name="Le Panse S."/>
            <person name="Gachenot M."/>
            <person name="Rodriguez F."/>
            <person name="Garrido J.L."/>
        </authorList>
    </citation>
    <scope>NUCLEOTIDE SEQUENCE [LARGE SCALE GENOMIC DNA]</scope>
    <source>
        <strain evidence="3 4">RCC1774</strain>
    </source>
</reference>
<proteinExistence type="predicted"/>
<evidence type="ECO:0000259" key="2">
    <source>
        <dbReference type="PROSITE" id="PS50110"/>
    </source>
</evidence>
<dbReference type="PROSITE" id="PS50110">
    <property type="entry name" value="RESPONSE_REGULATORY"/>
    <property type="match status" value="1"/>
</dbReference>
<accession>A0A2W1K1W0</accession>
<dbReference type="SMART" id="SM00448">
    <property type="entry name" value="REC"/>
    <property type="match status" value="1"/>
</dbReference>
<dbReference type="OrthoDB" id="9793918at2"/>
<gene>
    <name evidence="3" type="primary">rcp1_4</name>
    <name evidence="3" type="ORF">C1752_00549</name>
</gene>
<feature type="modified residue" description="4-aspartylphosphate" evidence="1">
    <location>
        <position position="61"/>
    </location>
</feature>
<keyword evidence="4" id="KW-1185">Reference proteome</keyword>
<sequence>MITVLLVDDDLGDIELIEIALEETKVQLEMEVARNGVEAMSYLHEQLDKPEPNLPDLILLDLNMPQMDGREVLEKIRAHDGLRHLPVVILTTSEADEDVLKSYRIGANAYVTKPIGLDGLTKIVQLLEEFWFTIVRLPPKNAPKR</sequence>
<dbReference type="PANTHER" id="PTHR44520:SF2">
    <property type="entry name" value="RESPONSE REGULATOR RCP1"/>
    <property type="match status" value="1"/>
</dbReference>
<comment type="caution">
    <text evidence="3">The sequence shown here is derived from an EMBL/GenBank/DDBJ whole genome shotgun (WGS) entry which is preliminary data.</text>
</comment>
<protein>
    <submittedName>
        <fullName evidence="3">Response regulator rcp1</fullName>
    </submittedName>
</protein>
<dbReference type="SUPFAM" id="SSF52172">
    <property type="entry name" value="CheY-like"/>
    <property type="match status" value="1"/>
</dbReference>
<evidence type="ECO:0000313" key="3">
    <source>
        <dbReference type="EMBL" id="PZD75404.1"/>
    </source>
</evidence>
<dbReference type="Pfam" id="PF00072">
    <property type="entry name" value="Response_reg"/>
    <property type="match status" value="1"/>
</dbReference>
<evidence type="ECO:0000313" key="4">
    <source>
        <dbReference type="Proteomes" id="UP000248857"/>
    </source>
</evidence>
<dbReference type="EMBL" id="PQWO01000001">
    <property type="protein sequence ID" value="PZD75404.1"/>
    <property type="molecule type" value="Genomic_DNA"/>
</dbReference>
<dbReference type="InterPro" id="IPR011006">
    <property type="entry name" value="CheY-like_superfamily"/>
</dbReference>
<dbReference type="RefSeq" id="WP_110984506.1">
    <property type="nucleotide sequence ID" value="NZ_CAWNWM010000001.1"/>
</dbReference>
<dbReference type="GO" id="GO:0000160">
    <property type="term" value="P:phosphorelay signal transduction system"/>
    <property type="evidence" value="ECO:0007669"/>
    <property type="project" value="InterPro"/>
</dbReference>
<organism evidence="3 4">
    <name type="scientific">Acaryochloris thomasi RCC1774</name>
    <dbReference type="NCBI Taxonomy" id="1764569"/>
    <lineage>
        <taxon>Bacteria</taxon>
        <taxon>Bacillati</taxon>
        <taxon>Cyanobacteriota</taxon>
        <taxon>Cyanophyceae</taxon>
        <taxon>Acaryochloridales</taxon>
        <taxon>Acaryochloridaceae</taxon>
        <taxon>Acaryochloris</taxon>
        <taxon>Acaryochloris thomasi</taxon>
    </lineage>
</organism>
<dbReference type="Proteomes" id="UP000248857">
    <property type="component" value="Unassembled WGS sequence"/>
</dbReference>
<feature type="domain" description="Response regulatory" evidence="2">
    <location>
        <begin position="3"/>
        <end position="128"/>
    </location>
</feature>
<evidence type="ECO:0000256" key="1">
    <source>
        <dbReference type="PROSITE-ProRule" id="PRU00169"/>
    </source>
</evidence>
<name>A0A2W1K1W0_9CYAN</name>
<dbReference type="PANTHER" id="PTHR44520">
    <property type="entry name" value="RESPONSE REGULATOR RCP1-RELATED"/>
    <property type="match status" value="1"/>
</dbReference>
<keyword evidence="1" id="KW-0597">Phosphoprotein</keyword>
<dbReference type="Gene3D" id="3.40.50.2300">
    <property type="match status" value="1"/>
</dbReference>
<dbReference type="AlphaFoldDB" id="A0A2W1K1W0"/>
<dbReference type="InterPro" id="IPR052893">
    <property type="entry name" value="TCS_response_regulator"/>
</dbReference>
<dbReference type="CDD" id="cd17557">
    <property type="entry name" value="REC_Rcp-like"/>
    <property type="match status" value="1"/>
</dbReference>
<dbReference type="InterPro" id="IPR001789">
    <property type="entry name" value="Sig_transdc_resp-reg_receiver"/>
</dbReference>